<dbReference type="STRING" id="135651.G0MWX3"/>
<keyword evidence="4" id="KW-1185">Reference proteome</keyword>
<dbReference type="HOGENOM" id="CLU_294273_0_0_1"/>
<protein>
    <submittedName>
        <fullName evidence="3">Uncharacterized protein</fullName>
    </submittedName>
</protein>
<accession>G0MWX3</accession>
<sequence>MPKKAKTAPSKRHQKSKFSELNNGEFVMGRMPDSGAIFFQSSSQTLVSNYNFIDAAKGIKYFIMDNSDIAMSNADIEPNTEALHSLTEFMKKLDYKKKIYIRQMPTVTDFRYLVDDVLEIIPLVLRQQGNPIVDTDARLENLREEWAIPIEDVANGTITEEELKQALETFDVNKSLITVVPDFEYLTRKEHHFQTMRGFVNYVNHNGDEVMFSTQVIYHLFMECIVGYNWTVSSCELNWNCRRKAMQLVKKIMFNSMIFENNQQVKMANEMSEIQKIKSQCFFVHQKEAKDTDHLFLSYKPNDPAPNQELKRIANKYKILQTFIPKLAGGSKYPVWQARIILLAGWIDSFYYEEADAFAKTMLIDIVCSVLPSPYVEPAKHLMNELAFDSPPAPQPTSDDYDDDDDNVDDEEESECNSDNSDFYDVDPEVFSFMLNQRAPKSKEEVEKLMKNRSFRQEVKKNKGIAVKPRPMRPPPRNVKKSEKKKENDGWKDYSEERLQIFRDTVAKENYIEINGELYGSNYSRHATILPIEHPAKRRFYFNISKYGPIFYRPFLIDEYPLLNLETYSKFADDFAVRSMETTKGCYILTNDILELIPILLKKQEAFSIDVDKKLKLYQKNWDSGNPEVLNSVEVSFFKIICDSLKVNRDLLTIIPDVSHLESMDSVVENGYISTEYGAKQKITCKEQAIWHIFQSVVCGVNWATKSCKKNKAIVDGFKEKYFEETGKLMKMRKGTFVTAKYLEATISTLHSHQVFTDKIAHRVADYNFDKLGYCNHVSIEDYEKNCELFGLPKYDCMYRERRSYNVPAYLARSRNHLGWLNTFYPPVMLEEKEVLIDEMLYGFPKSQREIGWEFLMKNIGCAVTSSAKLKESDEMTNLMKLIENPSILKKMQTATSSVESKKPSEKPKKSKEPKKKEEPTPSLAAPQSSKPLSITPQKPKKAPTKPKLCTKCTENGVALLNAREQLKKAEFSAKHNETKARKTEKVDAKLEKMKLNMKELEREIGDLNEELKDFDGQEDQIRKENKEILKDIGKLGEQVESEKMKNEEAYRRNKKIKMMFDVVQTQLATRESQRVMMEEKRRKNPASSTSSEGPSTFHVPFVPSLPTTEDPELAEDPKWVLEQWRMMKTNFERDEMVQEEREMIEELLSNSEDLDLDVRNLVEYEQHQFEATCRIYLKNIDLNILKIEKTEDISNLRPLAKYPSLSTEFQIEYEKIMGSN</sequence>
<name>G0MWX3_CAEBE</name>
<evidence type="ECO:0000313" key="4">
    <source>
        <dbReference type="Proteomes" id="UP000008068"/>
    </source>
</evidence>
<feature type="region of interest" description="Disordered" evidence="2">
    <location>
        <begin position="466"/>
        <end position="490"/>
    </location>
</feature>
<feature type="compositionally biased region" description="Basic and acidic residues" evidence="2">
    <location>
        <begin position="1073"/>
        <end position="1082"/>
    </location>
</feature>
<feature type="compositionally biased region" description="Acidic residues" evidence="2">
    <location>
        <begin position="399"/>
        <end position="423"/>
    </location>
</feature>
<feature type="compositionally biased region" description="Basic and acidic residues" evidence="2">
    <location>
        <begin position="480"/>
        <end position="490"/>
    </location>
</feature>
<reference evidence="4" key="1">
    <citation type="submission" date="2011-07" db="EMBL/GenBank/DDBJ databases">
        <authorList>
            <consortium name="Caenorhabditis brenneri Sequencing and Analysis Consortium"/>
            <person name="Wilson R.K."/>
        </authorList>
    </citation>
    <scope>NUCLEOTIDE SEQUENCE [LARGE SCALE GENOMIC DNA]</scope>
    <source>
        <strain evidence="4">PB2801</strain>
    </source>
</reference>
<feature type="compositionally biased region" description="Polar residues" evidence="2">
    <location>
        <begin position="926"/>
        <end position="935"/>
    </location>
</feature>
<dbReference type="AlphaFoldDB" id="G0MWX3"/>
<proteinExistence type="predicted"/>
<dbReference type="Proteomes" id="UP000008068">
    <property type="component" value="Unassembled WGS sequence"/>
</dbReference>
<feature type="region of interest" description="Disordered" evidence="2">
    <location>
        <begin position="386"/>
        <end position="423"/>
    </location>
</feature>
<dbReference type="OMA" id="KMANEMS"/>
<keyword evidence="1" id="KW-0175">Coiled coil</keyword>
<feature type="compositionally biased region" description="Polar residues" evidence="2">
    <location>
        <begin position="1086"/>
        <end position="1095"/>
    </location>
</feature>
<organism evidence="4">
    <name type="scientific">Caenorhabditis brenneri</name>
    <name type="common">Nematode worm</name>
    <dbReference type="NCBI Taxonomy" id="135651"/>
    <lineage>
        <taxon>Eukaryota</taxon>
        <taxon>Metazoa</taxon>
        <taxon>Ecdysozoa</taxon>
        <taxon>Nematoda</taxon>
        <taxon>Chromadorea</taxon>
        <taxon>Rhabditida</taxon>
        <taxon>Rhabditina</taxon>
        <taxon>Rhabditomorpha</taxon>
        <taxon>Rhabditoidea</taxon>
        <taxon>Rhabditidae</taxon>
        <taxon>Peloderinae</taxon>
        <taxon>Caenorhabditis</taxon>
    </lineage>
</organism>
<dbReference type="eggNOG" id="KOG0800">
    <property type="taxonomic scope" value="Eukaryota"/>
</dbReference>
<dbReference type="EMBL" id="GL379817">
    <property type="protein sequence ID" value="EGT46264.1"/>
    <property type="molecule type" value="Genomic_DNA"/>
</dbReference>
<feature type="region of interest" description="Disordered" evidence="2">
    <location>
        <begin position="891"/>
        <end position="949"/>
    </location>
</feature>
<evidence type="ECO:0000256" key="2">
    <source>
        <dbReference type="SAM" id="MobiDB-lite"/>
    </source>
</evidence>
<evidence type="ECO:0000313" key="3">
    <source>
        <dbReference type="EMBL" id="EGT46264.1"/>
    </source>
</evidence>
<dbReference type="InParanoid" id="G0MWX3"/>
<gene>
    <name evidence="3" type="ORF">CAEBREN_03598</name>
</gene>
<feature type="region of interest" description="Disordered" evidence="2">
    <location>
        <begin position="1073"/>
        <end position="1098"/>
    </location>
</feature>
<feature type="coiled-coil region" evidence="1">
    <location>
        <begin position="984"/>
        <end position="1028"/>
    </location>
</feature>
<evidence type="ECO:0000256" key="1">
    <source>
        <dbReference type="SAM" id="Coils"/>
    </source>
</evidence>